<feature type="chain" id="PRO_5040273213" description="Cation/H+ exchanger transmembrane domain-containing protein" evidence="6">
    <location>
        <begin position="19"/>
        <end position="950"/>
    </location>
</feature>
<feature type="transmembrane region" description="Helical" evidence="5">
    <location>
        <begin position="645"/>
        <end position="669"/>
    </location>
</feature>
<protein>
    <recommendedName>
        <fullName evidence="7">Cation/H+ exchanger transmembrane domain-containing protein</fullName>
    </recommendedName>
</protein>
<dbReference type="GO" id="GO:0120029">
    <property type="term" value="P:proton export across plasma membrane"/>
    <property type="evidence" value="ECO:0007669"/>
    <property type="project" value="InterPro"/>
</dbReference>
<name>A0A9P5BXW0_9PLEO</name>
<evidence type="ECO:0000256" key="4">
    <source>
        <dbReference type="ARBA" id="ARBA00023136"/>
    </source>
</evidence>
<dbReference type="Pfam" id="PF00999">
    <property type="entry name" value="Na_H_Exchanger"/>
    <property type="match status" value="1"/>
</dbReference>
<evidence type="ECO:0000256" key="2">
    <source>
        <dbReference type="ARBA" id="ARBA00022692"/>
    </source>
</evidence>
<feature type="transmembrane region" description="Helical" evidence="5">
    <location>
        <begin position="761"/>
        <end position="782"/>
    </location>
</feature>
<accession>A0A9P5BXW0</accession>
<dbReference type="InterPro" id="IPR006153">
    <property type="entry name" value="Cation/H_exchanger_TM"/>
</dbReference>
<evidence type="ECO:0000256" key="5">
    <source>
        <dbReference type="SAM" id="Phobius"/>
    </source>
</evidence>
<dbReference type="PANTHER" id="PTHR31382">
    <property type="entry name" value="NA(+)/H(+) ANTIPORTER"/>
    <property type="match status" value="1"/>
</dbReference>
<feature type="domain" description="Cation/H+ exchanger transmembrane" evidence="7">
    <location>
        <begin position="427"/>
        <end position="865"/>
    </location>
</feature>
<dbReference type="PANTHER" id="PTHR31382:SF3">
    <property type="entry name" value="SODIUM ION_PROTON EXCHANGER (EUROFUNG)"/>
    <property type="match status" value="1"/>
</dbReference>
<feature type="transmembrane region" description="Helical" evidence="5">
    <location>
        <begin position="433"/>
        <end position="453"/>
    </location>
</feature>
<comment type="caution">
    <text evidence="8">The sequence shown here is derived from an EMBL/GenBank/DDBJ whole genome shotgun (WGS) entry which is preliminary data.</text>
</comment>
<keyword evidence="3 5" id="KW-1133">Transmembrane helix</keyword>
<feature type="signal peptide" evidence="6">
    <location>
        <begin position="1"/>
        <end position="18"/>
    </location>
</feature>
<gene>
    <name evidence="8" type="ORF">E8E12_003538</name>
</gene>
<comment type="subcellular location">
    <subcellularLocation>
        <location evidence="1">Membrane</location>
        <topology evidence="1">Multi-pass membrane protein</topology>
    </subcellularLocation>
</comment>
<dbReference type="GO" id="GO:0005886">
    <property type="term" value="C:plasma membrane"/>
    <property type="evidence" value="ECO:0007669"/>
    <property type="project" value="InterPro"/>
</dbReference>
<evidence type="ECO:0000259" key="7">
    <source>
        <dbReference type="Pfam" id="PF00999"/>
    </source>
</evidence>
<dbReference type="InterPro" id="IPR004712">
    <property type="entry name" value="Na+/H+_antiporter_fungi"/>
</dbReference>
<dbReference type="EMBL" id="SWKV01000065">
    <property type="protein sequence ID" value="KAF3034673.1"/>
    <property type="molecule type" value="Genomic_DNA"/>
</dbReference>
<evidence type="ECO:0000313" key="8">
    <source>
        <dbReference type="EMBL" id="KAF3034673.1"/>
    </source>
</evidence>
<dbReference type="GO" id="GO:0036376">
    <property type="term" value="P:sodium ion export across plasma membrane"/>
    <property type="evidence" value="ECO:0007669"/>
    <property type="project" value="InterPro"/>
</dbReference>
<evidence type="ECO:0000256" key="6">
    <source>
        <dbReference type="SAM" id="SignalP"/>
    </source>
</evidence>
<feature type="transmembrane region" description="Helical" evidence="5">
    <location>
        <begin position="681"/>
        <end position="700"/>
    </location>
</feature>
<dbReference type="Gene3D" id="3.40.50.1240">
    <property type="entry name" value="Phosphoglycerate mutase-like"/>
    <property type="match status" value="1"/>
</dbReference>
<keyword evidence="4 5" id="KW-0472">Membrane</keyword>
<dbReference type="GO" id="GO:0015385">
    <property type="term" value="F:sodium:proton antiporter activity"/>
    <property type="evidence" value="ECO:0007669"/>
    <property type="project" value="InterPro"/>
</dbReference>
<dbReference type="Proteomes" id="UP000758155">
    <property type="component" value="Unassembled WGS sequence"/>
</dbReference>
<evidence type="ECO:0000313" key="9">
    <source>
        <dbReference type="Proteomes" id="UP000758155"/>
    </source>
</evidence>
<dbReference type="SUPFAM" id="SSF53254">
    <property type="entry name" value="Phosphoglycerate mutase-like"/>
    <property type="match status" value="1"/>
</dbReference>
<keyword evidence="2 5" id="KW-0812">Transmembrane</keyword>
<evidence type="ECO:0000256" key="1">
    <source>
        <dbReference type="ARBA" id="ARBA00004141"/>
    </source>
</evidence>
<dbReference type="AlphaFoldDB" id="A0A9P5BXW0"/>
<reference evidence="8" key="1">
    <citation type="submission" date="2019-04" db="EMBL/GenBank/DDBJ databases">
        <title>Sequencing of skin fungus with MAO and IRED activity.</title>
        <authorList>
            <person name="Marsaioli A.J."/>
            <person name="Bonatto J.M.C."/>
            <person name="Reis Junior O."/>
        </authorList>
    </citation>
    <scope>NUCLEOTIDE SEQUENCE</scope>
    <source>
        <strain evidence="8">28M1</strain>
    </source>
</reference>
<sequence length="950" mass="105159">MISKQLIAMLSLLAPGQAETVLGVTVFSRHGDRTSKHYKGYNLTDLGLQQNYNAGQDYRNIYLNSSSPKQILGISEDQVVTSQIYASAPDQAVLLNTATAFLQGLYPPLESIDQVLAAQTLNSNERVFRPLSGYQYSAIHGENGDSPDVIWLKGDEECPAVTTSVKQHKESEAFKARVEETRPFYESFWDQLSSVSDYQLANISFANAYDIFDLLNVASIHNTTHNGTISSDDLSRLRILADEWEFNMAYDADDSARSIGGQTFAGGVLKQLEQMVTTNGKLKFALLAGSYDTFLAFFGLSNLTAVSDDFRGLPDYASTMAFEVFTPRDVTAFPNVEDLRIRFTFRNGSMEGETPTVYPLFGGQEQSLPYNGFVSKMKEFAITSPEQWCDTCQSEALFCQAYSARDNELKASRGASGAFIVSYGFFSVKIKQVWYLGEALPAVLLGIALGPLAAKFLDAERWGSSVEGQQEAITLGMCRIVIGVQLVIAGFQLPAKYQQANWKEMAICLLPVMTIMWIFTSACIYITIPKMTLLSSMVIGSCVTCTDPILSQAVAKGPFSDKFVPRALREIISSEAGANDGFGFPFLLLATYLIRHAGLEDVKFKEGVSEAGEVAVHLLKRSEEGVGRLGGGIPKALEQWLVEGWLYIILMSVAIGAIIGFGSLFAVKFGLRRKWIDSESLLLWPAAIGLFIIGVCGAIGTDDLLACFVAGNALNWNGLYLEETEKRHDEVNSCLDVLLNFGGFMYIGTIIPWKDFHMPDVTGITIGRLFILGFLILVFRRIPAIFMTYRLMPRCVKNWKEALFMGYFGPIGIGAVFYVEHTRHLFPKPGEAKTDEEDDLVRAMVPVVYWLVLFSIIWHGLSIPALDAFYRFKGVQPITEEDPAEISVLSENDALPTNAYANPKRKSIIVHNRFSRPISGNEPALYRWHSSESLATLTTHAQIPADNNKF</sequence>
<dbReference type="OrthoDB" id="5327978at2759"/>
<dbReference type="GO" id="GO:0042391">
    <property type="term" value="P:regulation of membrane potential"/>
    <property type="evidence" value="ECO:0007669"/>
    <property type="project" value="InterPro"/>
</dbReference>
<organism evidence="8 9">
    <name type="scientific">Didymella heteroderae</name>
    <dbReference type="NCBI Taxonomy" id="1769908"/>
    <lineage>
        <taxon>Eukaryota</taxon>
        <taxon>Fungi</taxon>
        <taxon>Dikarya</taxon>
        <taxon>Ascomycota</taxon>
        <taxon>Pezizomycotina</taxon>
        <taxon>Dothideomycetes</taxon>
        <taxon>Pleosporomycetidae</taxon>
        <taxon>Pleosporales</taxon>
        <taxon>Pleosporineae</taxon>
        <taxon>Didymellaceae</taxon>
        <taxon>Didymella</taxon>
    </lineage>
</organism>
<feature type="transmembrane region" description="Helical" evidence="5">
    <location>
        <begin position="847"/>
        <end position="866"/>
    </location>
</feature>
<feature type="transmembrane region" description="Helical" evidence="5">
    <location>
        <begin position="802"/>
        <end position="819"/>
    </location>
</feature>
<keyword evidence="9" id="KW-1185">Reference proteome</keyword>
<proteinExistence type="predicted"/>
<evidence type="ECO:0000256" key="3">
    <source>
        <dbReference type="ARBA" id="ARBA00022989"/>
    </source>
</evidence>
<keyword evidence="6" id="KW-0732">Signal</keyword>
<feature type="transmembrane region" description="Helical" evidence="5">
    <location>
        <begin position="505"/>
        <end position="528"/>
    </location>
</feature>
<dbReference type="InterPro" id="IPR029033">
    <property type="entry name" value="His_PPase_superfam"/>
</dbReference>